<dbReference type="PANTHER" id="PTHR46513:SF13">
    <property type="entry name" value="EGF-LIKE DOMAIN-CONTAINING PROTEIN"/>
    <property type="match status" value="1"/>
</dbReference>
<dbReference type="Gene3D" id="2.10.25.10">
    <property type="entry name" value="Laminin"/>
    <property type="match status" value="1"/>
</dbReference>
<evidence type="ECO:0000256" key="5">
    <source>
        <dbReference type="ARBA" id="ARBA00022737"/>
    </source>
</evidence>
<evidence type="ECO:0000313" key="14">
    <source>
        <dbReference type="WBParaSite" id="MCU_000264-RB"/>
    </source>
</evidence>
<feature type="disulfide bond" evidence="10">
    <location>
        <begin position="1834"/>
        <end position="1849"/>
    </location>
</feature>
<dbReference type="InterPro" id="IPR000033">
    <property type="entry name" value="LDLR_classB_rpt"/>
</dbReference>
<feature type="region of interest" description="Disordered" evidence="11">
    <location>
        <begin position="954"/>
        <end position="975"/>
    </location>
</feature>
<dbReference type="SUPFAM" id="SSF63825">
    <property type="entry name" value="YWTD domain"/>
    <property type="match status" value="3"/>
</dbReference>
<evidence type="ECO:0000256" key="11">
    <source>
        <dbReference type="SAM" id="MobiDB-lite"/>
    </source>
</evidence>
<dbReference type="PROSITE" id="PS01209">
    <property type="entry name" value="LDLRA_1"/>
    <property type="match status" value="1"/>
</dbReference>
<keyword evidence="5" id="KW-0677">Repeat</keyword>
<keyword evidence="4" id="KW-0732">Signal</keyword>
<dbReference type="InterPro" id="IPR002172">
    <property type="entry name" value="LDrepeatLR_classA_rpt"/>
</dbReference>
<keyword evidence="7 10" id="KW-1015">Disulfide bond</keyword>
<feature type="region of interest" description="Disordered" evidence="11">
    <location>
        <begin position="780"/>
        <end position="807"/>
    </location>
</feature>
<keyword evidence="8" id="KW-0675">Receptor</keyword>
<dbReference type="Pfam" id="PF00057">
    <property type="entry name" value="Ldl_recept_a"/>
    <property type="match status" value="2"/>
</dbReference>
<proteinExistence type="predicted"/>
<dbReference type="GO" id="GO:0005886">
    <property type="term" value="C:plasma membrane"/>
    <property type="evidence" value="ECO:0007669"/>
    <property type="project" value="TreeGrafter"/>
</dbReference>
<dbReference type="SMART" id="SM00135">
    <property type="entry name" value="LY"/>
    <property type="match status" value="10"/>
</dbReference>
<feature type="region of interest" description="Disordered" evidence="11">
    <location>
        <begin position="2502"/>
        <end position="2550"/>
    </location>
</feature>
<keyword evidence="12" id="KW-1133">Transmembrane helix</keyword>
<evidence type="ECO:0000256" key="4">
    <source>
        <dbReference type="ARBA" id="ARBA00022729"/>
    </source>
</evidence>
<dbReference type="Gene3D" id="2.120.10.30">
    <property type="entry name" value="TolB, C-terminal domain"/>
    <property type="match status" value="5"/>
</dbReference>
<feature type="compositionally biased region" description="Low complexity" evidence="11">
    <location>
        <begin position="2144"/>
        <end position="2163"/>
    </location>
</feature>
<comment type="subcellular location">
    <subcellularLocation>
        <location evidence="1">Membrane</location>
        <topology evidence="1">Single-pass membrane protein</topology>
    </subcellularLocation>
</comment>
<dbReference type="WBParaSite" id="MCU_000264-RA">
    <property type="protein sequence ID" value="MCU_000264-RA"/>
    <property type="gene ID" value="MCU_000264"/>
</dbReference>
<dbReference type="Gene3D" id="4.10.400.10">
    <property type="entry name" value="Low-density Lipoprotein Receptor"/>
    <property type="match status" value="2"/>
</dbReference>
<evidence type="ECO:0000256" key="6">
    <source>
        <dbReference type="ARBA" id="ARBA00023136"/>
    </source>
</evidence>
<dbReference type="GO" id="GO:0060070">
    <property type="term" value="P:canonical Wnt signaling pathway"/>
    <property type="evidence" value="ECO:0007669"/>
    <property type="project" value="TreeGrafter"/>
</dbReference>
<keyword evidence="12" id="KW-0812">Transmembrane</keyword>
<dbReference type="SUPFAM" id="SSF57424">
    <property type="entry name" value="LDL receptor-like module"/>
    <property type="match status" value="2"/>
</dbReference>
<keyword evidence="9" id="KW-0325">Glycoprotein</keyword>
<evidence type="ECO:0000256" key="8">
    <source>
        <dbReference type="ARBA" id="ARBA00023170"/>
    </source>
</evidence>
<keyword evidence="3" id="KW-0254">Endocytosis</keyword>
<evidence type="ECO:0000256" key="10">
    <source>
        <dbReference type="PROSITE-ProRule" id="PRU00124"/>
    </source>
</evidence>
<dbReference type="InterPro" id="IPR036055">
    <property type="entry name" value="LDL_receptor-like_sf"/>
</dbReference>
<feature type="region of interest" description="Disordered" evidence="11">
    <location>
        <begin position="1983"/>
        <end position="2009"/>
    </location>
</feature>
<evidence type="ECO:0000256" key="9">
    <source>
        <dbReference type="ARBA" id="ARBA00023180"/>
    </source>
</evidence>
<evidence type="ECO:0000256" key="1">
    <source>
        <dbReference type="ARBA" id="ARBA00004167"/>
    </source>
</evidence>
<feature type="compositionally biased region" description="Basic residues" evidence="11">
    <location>
        <begin position="2164"/>
        <end position="2183"/>
    </location>
</feature>
<protein>
    <submittedName>
        <fullName evidence="13 14">Low-density lipoprotein receptor-related protein 6</fullName>
    </submittedName>
</protein>
<comment type="caution">
    <text evidence="10">Lacks conserved residue(s) required for the propagation of feature annotation.</text>
</comment>
<feature type="region of interest" description="Disordered" evidence="11">
    <location>
        <begin position="2049"/>
        <end position="2220"/>
    </location>
</feature>
<feature type="region of interest" description="Disordered" evidence="11">
    <location>
        <begin position="1277"/>
        <end position="1316"/>
    </location>
</feature>
<keyword evidence="6 12" id="KW-0472">Membrane</keyword>
<dbReference type="InterPro" id="IPR023415">
    <property type="entry name" value="LDLR_class-A_CS"/>
</dbReference>
<evidence type="ECO:0000256" key="12">
    <source>
        <dbReference type="SAM" id="Phobius"/>
    </source>
</evidence>
<dbReference type="PROSITE" id="PS50068">
    <property type="entry name" value="LDLRA_2"/>
    <property type="match status" value="2"/>
</dbReference>
<dbReference type="InterPro" id="IPR050778">
    <property type="entry name" value="Cueball_EGF_LRP_Nidogen"/>
</dbReference>
<evidence type="ECO:0000313" key="13">
    <source>
        <dbReference type="WBParaSite" id="MCU_000264-RA"/>
    </source>
</evidence>
<dbReference type="CDD" id="cd00112">
    <property type="entry name" value="LDLa"/>
    <property type="match status" value="3"/>
</dbReference>
<evidence type="ECO:0000256" key="3">
    <source>
        <dbReference type="ARBA" id="ARBA00022583"/>
    </source>
</evidence>
<keyword evidence="2" id="KW-0245">EGF-like domain</keyword>
<dbReference type="GO" id="GO:0017147">
    <property type="term" value="F:Wnt-protein binding"/>
    <property type="evidence" value="ECO:0007669"/>
    <property type="project" value="TreeGrafter"/>
</dbReference>
<dbReference type="WBParaSite" id="MCU_000264-RB">
    <property type="protein sequence ID" value="MCU_000264-RB"/>
    <property type="gene ID" value="MCU_000264"/>
</dbReference>
<dbReference type="PRINTS" id="PR00261">
    <property type="entry name" value="LDLRECEPTOR"/>
</dbReference>
<dbReference type="SMART" id="SM00192">
    <property type="entry name" value="LDLa"/>
    <property type="match status" value="3"/>
</dbReference>
<feature type="compositionally biased region" description="Gly residues" evidence="11">
    <location>
        <begin position="1292"/>
        <end position="1305"/>
    </location>
</feature>
<dbReference type="InterPro" id="IPR011042">
    <property type="entry name" value="6-blade_b-propeller_TolB-like"/>
</dbReference>
<sequence>MCCRSVFWLKSGETVQVESGGLDGSRRFVLYEEQAATARDLEIDSTTQRLLWFDETHNRITSIDLQGGNVRRSSVPGNPLHTAVMVFYFIGLGTDRLKFLTASSGTIYYFSGMSIISTAEKAANSSKFHAHMTLSYQPYSVKIFGEEEQPTPEIKGNYTCVPENFRHLTNTGETGCNFLCLSSPAMPRYTCVCPNGIPSTKAVASPVVSKKEALVVLTHSHTCPKNPEKFLLVARPPKIFMLSLSDTYVDSHLWPIGTSPYPRGTLVRVDFDPKSNCVYWVDNAIYRLKLGEKNPTTLIEPANGVLQTLDGLAVDWIVGNLYWSTGGNRQIWVSRLDGAWPRLLLTLEGFVDNNAADPIQSDILSEPSGEETTKRRPTALAIDPINRYLFFNVWSGTRGRIERTWLDGTHREVIVDQNHTVWPNGIALDFESRHLYYVDAYLGVINRVDYNGGKPKQILSGHLQHPFGFDLLGDNLYWSDWQTLSILQINKHTGEDLRILKTIGVDEALMGIRAVDLTTNNTHKTNICGDKYKSGCSHLCFMLPAQHDVAGRNGTKDEADDLYYCACPPEYALDSDGKTCIVPDFMLLYSLNGAGIRRMSLPKSRPRSYHAHARMSPDYQSRSNPRPYVEEAAAISTAPASHNVDLAAAEMAAMASNQIFNHVPLPFLRRVIRFDVHISEERIYWVEDSAPQCISVAFLNGTGKETLLCLFHDSNLGGTNRTGPGVNGGSASSDSQHRTQDSIIGLALDWLTNALYFCVDGERPRLEVVDLKYRNYAQPSVSASYSPSSPRTRSQAGLRRGGSLHHQRTKRNIVPSWFLHPSKGTDLPPDDYDLHEYDLNSVTDRLANIVDNYRLVLLNNLSSPRDIVVHPRKRLLFWLDGSHNARFNIFSAGLDGRNHRLVWNGVGMVMSLAIDYDTDRLYWMNWVTRCIESVSLNGEDWFAVNPVLPSDQAARSSLRNSGSTNGDTAGPPSAASSTDFHPYAIDAFQGAVLFSELTTQSVYRVQIPKSRSGFTIGSQLNLPADILLRGPSSTPSSGANFLVLGLFLAGFDRQAPEPGHQCAPPSSASTLQPQAPMWAHRYGSHNLPHQLQQQSGPICQALCLGALPPHSVLGGRGGTHASVFRGRGGTSANHPSLLDDRSPRFTCACPTQFTLASDGYSCLEPQRSLLMVTSDGSITRYTPDDQPATNLLSLSLLSLPMYDQLSTDWINSPPWHPVGQFPLYADVGAHGGNPDRLSDPLVFARRWAAHHRVAAVALDELTNSGLFFLLQPVKRDRASPLPSRGRSFRQGTDGGGGGGGGGGRGSNRDQPHDPLVGSNNFAPAFMRLGFLEFATGEVALWEGGPLVAMPDQPWQSHIGKRDGNLNRKRNLLAPDRPRWSLTFDPINQIVFWSDAITGLIGAENSRSGRTVGLVANLSEVSRTIFEIVVEPRSGQLFQLTGSLEEPGGRPSDCRIEVTYLDGSDRRVLYDASTHSSCPHSLAYSAKFAKLFWADPTKRLIQSLAVASGAGISTSKPETVVVSASPLPKSLAVLPESTRGVASSGKPLWLTWFEPIHHGVASGIDNHPVRLLYVPLDAPHTGGVQPSPQKPLVPPSGLHSYVRNSESELFLLPVRGGGLGDLSWHPCAGPSHGECSQFCLPKVTASSPSLPLYPGPLTPHPPLSSPQPQSLWRTVRRCACALGSHLMDPGAQGDEGNVCSQIPYCLPPNMLCRAGLTTDDKGGRGGPGGSYFLSGEPFPQRGFCIPAHKVCDGVVDCKDGSDEVNCPKTCPEYECNNGRCLPFSSRCNDVIECDSDESCCGRDQFECRRPRHSLFLYHQHSLVPPSRCLPQEFVCNGRPDCSDGWDEASCNATSHDSGNDGITKALVTANGSTATFEAIVSDKRARGSGEFPSVYAVVIVSAIIIVLLLVSLVAYVCSKKWSKSSYTVHAEQLDVLLIPTGKGGGESDVGGSKCADLQRKGRDDCHGPLVAHTATIKTTATVTEHVSTSASRRRRGVEGSRKVTSKVSVLPHPATDPSSWYCHSCSSRGGQPPSAAFSRTSCKRCRRHHHYHSKNQRSTVHSRSPCRCGARVGDGKGPESGSTVYWTSAPSKCPPAPPPSFLPSPPPSPTTTCLFESVTTSLPPAPPPSKLHEDYDDDEVREGGTTSEFSESSSVTASPTPCQHVHVRQRRRLHLRRHKLRPQRHVVSVSSTASTDNNHNSHHNHSNRRKKSCSLGKRRPRKVSFHSDLEEIVQPACLHCPQCGSRQQQHSHKRVMRRNTYAAVAATVEHHTAVATFSRVEPSSVVANTIESSASSSAGQKTYSNLSSEYYPRETVNPPPSPITESTYAPLPLAVLKQPGSLSQAGSVSNSCGSSAVVCNEHLSSLSFETLGNDKEVDQRIIATVGNLGRSGVASSKTPFIRPPGEVVFNLPSQMQFSPTAARCIAASASTSYRHRHHLHYQNNELNAAMAAATAGATKTTTTIQNVHVVIVTSNKEQRHQCCNSSSDCSLSSSEESECMQEMAGPETIRQQSMLLVPDEPREQAEGAEAEDANPMARAPFAQFSSSGKNS</sequence>
<organism evidence="13">
    <name type="scientific">Mesocestoides corti</name>
    <name type="common">Flatworm</name>
    <dbReference type="NCBI Taxonomy" id="53468"/>
    <lineage>
        <taxon>Eukaryota</taxon>
        <taxon>Metazoa</taxon>
        <taxon>Spiralia</taxon>
        <taxon>Lophotrochozoa</taxon>
        <taxon>Platyhelminthes</taxon>
        <taxon>Cestoda</taxon>
        <taxon>Eucestoda</taxon>
        <taxon>Cyclophyllidea</taxon>
        <taxon>Mesocestoididae</taxon>
        <taxon>Mesocestoides</taxon>
    </lineage>
</organism>
<dbReference type="GO" id="GO:0006897">
    <property type="term" value="P:endocytosis"/>
    <property type="evidence" value="ECO:0007669"/>
    <property type="project" value="UniProtKB-KW"/>
</dbReference>
<dbReference type="FunFam" id="2.120.10.30:FF:000241">
    <property type="entry name" value="Low-density lipoprotein receptor-related protein 6"/>
    <property type="match status" value="1"/>
</dbReference>
<dbReference type="PANTHER" id="PTHR46513">
    <property type="entry name" value="VITELLOGENIN RECEPTOR-LIKE PROTEIN-RELATED-RELATED"/>
    <property type="match status" value="1"/>
</dbReference>
<feature type="compositionally biased region" description="Low complexity" evidence="11">
    <location>
        <begin position="780"/>
        <end position="795"/>
    </location>
</feature>
<feature type="compositionally biased region" description="Polar residues" evidence="11">
    <location>
        <begin position="954"/>
        <end position="967"/>
    </location>
</feature>
<feature type="compositionally biased region" description="Pro residues" evidence="11">
    <location>
        <begin position="2091"/>
        <end position="2108"/>
    </location>
</feature>
<accession>A0A5K3EH40</accession>
<feature type="disulfide bond" evidence="10">
    <location>
        <begin position="1750"/>
        <end position="1765"/>
    </location>
</feature>
<name>A0A5K3EH40_MESCO</name>
<dbReference type="GO" id="GO:0042813">
    <property type="term" value="F:Wnt receptor activity"/>
    <property type="evidence" value="ECO:0007669"/>
    <property type="project" value="TreeGrafter"/>
</dbReference>
<evidence type="ECO:0000256" key="2">
    <source>
        <dbReference type="ARBA" id="ARBA00022536"/>
    </source>
</evidence>
<feature type="transmembrane region" description="Helical" evidence="12">
    <location>
        <begin position="1893"/>
        <end position="1916"/>
    </location>
</feature>
<evidence type="ECO:0000256" key="7">
    <source>
        <dbReference type="ARBA" id="ARBA00023157"/>
    </source>
</evidence>
<feature type="compositionally biased region" description="Basic residues" evidence="11">
    <location>
        <begin position="2199"/>
        <end position="2220"/>
    </location>
</feature>
<reference evidence="13 14" key="1">
    <citation type="submission" date="2019-11" db="UniProtKB">
        <authorList>
            <consortium name="WormBaseParasite"/>
        </authorList>
    </citation>
    <scope>IDENTIFICATION</scope>
</reference>